<dbReference type="PANTHER" id="PTHR12080">
    <property type="entry name" value="SIGNALING LYMPHOCYTIC ACTIVATION MOLECULE"/>
    <property type="match status" value="1"/>
</dbReference>
<evidence type="ECO:0000256" key="1">
    <source>
        <dbReference type="ARBA" id="ARBA00004370"/>
    </source>
</evidence>
<dbReference type="InterPro" id="IPR007110">
    <property type="entry name" value="Ig-like_dom"/>
</dbReference>
<dbReference type="AlphaFoldDB" id="A0A437DKY9"/>
<accession>A0A437DKY9</accession>
<gene>
    <name evidence="7" type="ORF">OJAV_G00016840</name>
</gene>
<dbReference type="PANTHER" id="PTHR12080:SF134">
    <property type="entry name" value="CD48 ANTIGEN"/>
    <property type="match status" value="1"/>
</dbReference>
<reference evidence="7 8" key="1">
    <citation type="submission" date="2018-11" db="EMBL/GenBank/DDBJ databases">
        <authorList>
            <person name="Lopez-Roques C."/>
            <person name="Donnadieu C."/>
            <person name="Bouchez O."/>
            <person name="Klopp C."/>
            <person name="Cabau C."/>
            <person name="Zahm M."/>
        </authorList>
    </citation>
    <scope>NUCLEOTIDE SEQUENCE [LARGE SCALE GENOMIC DNA]</scope>
    <source>
        <strain evidence="7">RS831</strain>
        <tissue evidence="7">Whole body</tissue>
    </source>
</reference>
<keyword evidence="4" id="KW-0325">Glycoprotein</keyword>
<reference evidence="7 8" key="2">
    <citation type="submission" date="2019-01" db="EMBL/GenBank/DDBJ databases">
        <title>A chromosome length genome reference of the Java medaka (oryzias javanicus).</title>
        <authorList>
            <person name="Herpin A."/>
            <person name="Takehana Y."/>
            <person name="Naruse K."/>
            <person name="Ansai S."/>
            <person name="Kawaguchi M."/>
        </authorList>
    </citation>
    <scope>NUCLEOTIDE SEQUENCE [LARGE SCALE GENOMIC DNA]</scope>
    <source>
        <strain evidence="7">RS831</strain>
        <tissue evidence="7">Whole body</tissue>
    </source>
</reference>
<feature type="transmembrane region" description="Helical" evidence="5">
    <location>
        <begin position="200"/>
        <end position="221"/>
    </location>
</feature>
<dbReference type="PROSITE" id="PS50835">
    <property type="entry name" value="IG_LIKE"/>
    <property type="match status" value="1"/>
</dbReference>
<organism evidence="7 8">
    <name type="scientific">Oryzias javanicus</name>
    <name type="common">Javanese ricefish</name>
    <name type="synonym">Aplocheilus javanicus</name>
    <dbReference type="NCBI Taxonomy" id="123683"/>
    <lineage>
        <taxon>Eukaryota</taxon>
        <taxon>Metazoa</taxon>
        <taxon>Chordata</taxon>
        <taxon>Craniata</taxon>
        <taxon>Vertebrata</taxon>
        <taxon>Euteleostomi</taxon>
        <taxon>Actinopterygii</taxon>
        <taxon>Neopterygii</taxon>
        <taxon>Teleostei</taxon>
        <taxon>Neoteleostei</taxon>
        <taxon>Acanthomorphata</taxon>
        <taxon>Ovalentaria</taxon>
        <taxon>Atherinomorphae</taxon>
        <taxon>Beloniformes</taxon>
        <taxon>Adrianichthyidae</taxon>
        <taxon>Oryziinae</taxon>
        <taxon>Oryzias</taxon>
    </lineage>
</organism>
<name>A0A437DKY9_ORYJA</name>
<keyword evidence="5" id="KW-1133">Transmembrane helix</keyword>
<feature type="domain" description="Ig-like" evidence="6">
    <location>
        <begin position="122"/>
        <end position="188"/>
    </location>
</feature>
<dbReference type="SUPFAM" id="SSF48726">
    <property type="entry name" value="Immunoglobulin"/>
    <property type="match status" value="2"/>
</dbReference>
<dbReference type="OrthoDB" id="8963224at2759"/>
<dbReference type="InterPro" id="IPR015631">
    <property type="entry name" value="CD2/SLAM_rcpt"/>
</dbReference>
<comment type="subcellular location">
    <subcellularLocation>
        <location evidence="1">Membrane</location>
    </subcellularLocation>
</comment>
<evidence type="ECO:0000313" key="8">
    <source>
        <dbReference type="Proteomes" id="UP000283210"/>
    </source>
</evidence>
<keyword evidence="8" id="KW-1185">Reference proteome</keyword>
<dbReference type="Gene3D" id="2.60.40.10">
    <property type="entry name" value="Immunoglobulins"/>
    <property type="match status" value="2"/>
</dbReference>
<evidence type="ECO:0000256" key="3">
    <source>
        <dbReference type="ARBA" id="ARBA00023136"/>
    </source>
</evidence>
<dbReference type="InterPro" id="IPR036179">
    <property type="entry name" value="Ig-like_dom_sf"/>
</dbReference>
<evidence type="ECO:0000256" key="5">
    <source>
        <dbReference type="SAM" id="Phobius"/>
    </source>
</evidence>
<protein>
    <recommendedName>
        <fullName evidence="6">Ig-like domain-containing protein</fullName>
    </recommendedName>
</protein>
<dbReference type="InterPro" id="IPR013783">
    <property type="entry name" value="Ig-like_fold"/>
</dbReference>
<keyword evidence="2" id="KW-0732">Signal</keyword>
<dbReference type="Pfam" id="PF13895">
    <property type="entry name" value="Ig_2"/>
    <property type="match status" value="1"/>
</dbReference>
<keyword evidence="3 5" id="KW-0472">Membrane</keyword>
<evidence type="ECO:0000313" key="7">
    <source>
        <dbReference type="EMBL" id="RVE75485.1"/>
    </source>
</evidence>
<dbReference type="EMBL" id="CM012438">
    <property type="protein sequence ID" value="RVE75485.1"/>
    <property type="molecule type" value="Genomic_DNA"/>
</dbReference>
<evidence type="ECO:0000256" key="2">
    <source>
        <dbReference type="ARBA" id="ARBA00022729"/>
    </source>
</evidence>
<keyword evidence="5" id="KW-0812">Transmembrane</keyword>
<dbReference type="GO" id="GO:0016020">
    <property type="term" value="C:membrane"/>
    <property type="evidence" value="ECO:0007669"/>
    <property type="project" value="UniProtKB-SubCell"/>
</dbReference>
<proteinExistence type="predicted"/>
<sequence>MSPKYNIFFLIKDSEQPCGLFAVPGANVTVPLEYKLQNQDRLKWKKGSSIIFAKNGPSILTGKEGDISENGSLILKKVSKTDENLYGPEVFDNDGTNQGPFEEIRLCVLAAVKKPKLTAECKNKTVTFTCSHAQTEDVEIKWFKKGNVLLKESSKTLVRKYEDVQNTKIYCQVSNKASSEKSNDLEASCKEGNGGWFKQYIWYLVFGGAGVVLLLIVLIVCRIRNRRRRNMHMRGNLSASYPVDEGF</sequence>
<evidence type="ECO:0000259" key="6">
    <source>
        <dbReference type="PROSITE" id="PS50835"/>
    </source>
</evidence>
<dbReference type="Proteomes" id="UP000283210">
    <property type="component" value="Chromosome 2"/>
</dbReference>
<evidence type="ECO:0000256" key="4">
    <source>
        <dbReference type="ARBA" id="ARBA00023180"/>
    </source>
</evidence>